<dbReference type="Proteomes" id="UP001390339">
    <property type="component" value="Unassembled WGS sequence"/>
</dbReference>
<comment type="caution">
    <text evidence="2">The sequence shown here is derived from an EMBL/GenBank/DDBJ whole genome shotgun (WGS) entry which is preliminary data.</text>
</comment>
<accession>A0ABR2I0M0</accession>
<feature type="region of interest" description="Disordered" evidence="1">
    <location>
        <begin position="1"/>
        <end position="21"/>
    </location>
</feature>
<organism evidence="2 3">
    <name type="scientific">Apiospora arundinis</name>
    <dbReference type="NCBI Taxonomy" id="335852"/>
    <lineage>
        <taxon>Eukaryota</taxon>
        <taxon>Fungi</taxon>
        <taxon>Dikarya</taxon>
        <taxon>Ascomycota</taxon>
        <taxon>Pezizomycotina</taxon>
        <taxon>Sordariomycetes</taxon>
        <taxon>Xylariomycetidae</taxon>
        <taxon>Amphisphaeriales</taxon>
        <taxon>Apiosporaceae</taxon>
        <taxon>Apiospora</taxon>
    </lineage>
</organism>
<evidence type="ECO:0000313" key="2">
    <source>
        <dbReference type="EMBL" id="KAK8855889.1"/>
    </source>
</evidence>
<reference evidence="2 3" key="1">
    <citation type="journal article" date="2024" name="IMA Fungus">
        <title>Apiospora arundinis, a panoply of carbohydrate-active enzymes and secondary metabolites.</title>
        <authorList>
            <person name="Sorensen T."/>
            <person name="Petersen C."/>
            <person name="Muurmann A.T."/>
            <person name="Christiansen J.V."/>
            <person name="Brundto M.L."/>
            <person name="Overgaard C.K."/>
            <person name="Boysen A.T."/>
            <person name="Wollenberg R.D."/>
            <person name="Larsen T.O."/>
            <person name="Sorensen J.L."/>
            <person name="Nielsen K.L."/>
            <person name="Sondergaard T.E."/>
        </authorList>
    </citation>
    <scope>NUCLEOTIDE SEQUENCE [LARGE SCALE GENOMIC DNA]</scope>
    <source>
        <strain evidence="2 3">AAU 773</strain>
    </source>
</reference>
<keyword evidence="3" id="KW-1185">Reference proteome</keyword>
<dbReference type="EMBL" id="JAPCWZ010000007">
    <property type="protein sequence ID" value="KAK8855889.1"/>
    <property type="molecule type" value="Genomic_DNA"/>
</dbReference>
<gene>
    <name evidence="2" type="ORF">PGQ11_011801</name>
</gene>
<feature type="compositionally biased region" description="Low complexity" evidence="1">
    <location>
        <begin position="1"/>
        <end position="16"/>
    </location>
</feature>
<evidence type="ECO:0000313" key="3">
    <source>
        <dbReference type="Proteomes" id="UP001390339"/>
    </source>
</evidence>
<name>A0ABR2I0M0_9PEZI</name>
<proteinExistence type="predicted"/>
<protein>
    <submittedName>
        <fullName evidence="2">Uncharacterized protein</fullName>
    </submittedName>
</protein>
<sequence length="69" mass="7437">MATKASLSLPSLPGSSTRAAQRRLSRRISNAVAIVDAGLSGGGYINYKSMEDYTLVNGLMFNLYELLPQ</sequence>
<evidence type="ECO:0000256" key="1">
    <source>
        <dbReference type="SAM" id="MobiDB-lite"/>
    </source>
</evidence>